<dbReference type="NCBIfam" id="TIGR01143">
    <property type="entry name" value="murF"/>
    <property type="match status" value="1"/>
</dbReference>
<keyword evidence="2 10" id="KW-0436">Ligase</keyword>
<evidence type="ECO:0000256" key="5">
    <source>
        <dbReference type="ARBA" id="ARBA00022840"/>
    </source>
</evidence>
<dbReference type="Gene3D" id="3.90.190.20">
    <property type="entry name" value="Mur ligase, C-terminal domain"/>
    <property type="match status" value="1"/>
</dbReference>
<evidence type="ECO:0000256" key="11">
    <source>
        <dbReference type="RuleBase" id="RU004136"/>
    </source>
</evidence>
<comment type="similarity">
    <text evidence="10">Belongs to the MurCDEF family. MurF subfamily.</text>
</comment>
<feature type="domain" description="Mur ligase central" evidence="14">
    <location>
        <begin position="109"/>
        <end position="290"/>
    </location>
</feature>
<dbReference type="Pfam" id="PF01225">
    <property type="entry name" value="Mur_ligase"/>
    <property type="match status" value="1"/>
</dbReference>
<evidence type="ECO:0000313" key="15">
    <source>
        <dbReference type="EMBL" id="WAM31116.1"/>
    </source>
</evidence>
<dbReference type="Gene3D" id="3.40.1390.10">
    <property type="entry name" value="MurE/MurF, N-terminal domain"/>
    <property type="match status" value="1"/>
</dbReference>
<feature type="binding site" evidence="10">
    <location>
        <begin position="111"/>
        <end position="117"/>
    </location>
    <ligand>
        <name>ATP</name>
        <dbReference type="ChEBI" id="CHEBI:30616"/>
    </ligand>
</feature>
<dbReference type="GO" id="GO:0016874">
    <property type="term" value="F:ligase activity"/>
    <property type="evidence" value="ECO:0007669"/>
    <property type="project" value="UniProtKB-KW"/>
</dbReference>
<comment type="pathway">
    <text evidence="10 11">Cell wall biogenesis; peptidoglycan biosynthesis.</text>
</comment>
<evidence type="ECO:0000256" key="3">
    <source>
        <dbReference type="ARBA" id="ARBA00022618"/>
    </source>
</evidence>
<keyword evidence="5 10" id="KW-0067">ATP-binding</keyword>
<keyword evidence="9 10" id="KW-0961">Cell wall biogenesis/degradation</keyword>
<dbReference type="SUPFAM" id="SSF53623">
    <property type="entry name" value="MurD-like peptide ligases, catalytic domain"/>
    <property type="match status" value="1"/>
</dbReference>
<dbReference type="EMBL" id="CP113864">
    <property type="protein sequence ID" value="WAM31116.1"/>
    <property type="molecule type" value="Genomic_DNA"/>
</dbReference>
<evidence type="ECO:0000256" key="1">
    <source>
        <dbReference type="ARBA" id="ARBA00022490"/>
    </source>
</evidence>
<accession>A0ABY7BHP9</accession>
<gene>
    <name evidence="10 15" type="primary">murF</name>
    <name evidence="15" type="ORF">OTJ99_001932</name>
</gene>
<dbReference type="Proteomes" id="UP001164745">
    <property type="component" value="Chromosome"/>
</dbReference>
<proteinExistence type="inferred from homology"/>
<dbReference type="PANTHER" id="PTHR43024">
    <property type="entry name" value="UDP-N-ACETYLMURAMOYL-TRIPEPTIDE--D-ALANYL-D-ALANINE LIGASE"/>
    <property type="match status" value="1"/>
</dbReference>
<keyword evidence="3 10" id="KW-0132">Cell division</keyword>
<dbReference type="InterPro" id="IPR036565">
    <property type="entry name" value="Mur-like_cat_sf"/>
</dbReference>
<evidence type="ECO:0000256" key="6">
    <source>
        <dbReference type="ARBA" id="ARBA00022960"/>
    </source>
</evidence>
<dbReference type="PANTHER" id="PTHR43024:SF1">
    <property type="entry name" value="UDP-N-ACETYLMURAMOYL-TRIPEPTIDE--D-ALANYL-D-ALANINE LIGASE"/>
    <property type="match status" value="1"/>
</dbReference>
<evidence type="ECO:0000256" key="10">
    <source>
        <dbReference type="HAMAP-Rule" id="MF_02019"/>
    </source>
</evidence>
<comment type="catalytic activity">
    <reaction evidence="10 11">
        <text>D-alanyl-D-alanine + UDP-N-acetyl-alpha-D-muramoyl-L-alanyl-gamma-D-glutamyl-meso-2,6-diaminopimelate + ATP = UDP-N-acetyl-alpha-D-muramoyl-L-alanyl-gamma-D-glutamyl-meso-2,6-diaminopimeloyl-D-alanyl-D-alanine + ADP + phosphate + H(+)</text>
        <dbReference type="Rhea" id="RHEA:28374"/>
        <dbReference type="ChEBI" id="CHEBI:15378"/>
        <dbReference type="ChEBI" id="CHEBI:30616"/>
        <dbReference type="ChEBI" id="CHEBI:43474"/>
        <dbReference type="ChEBI" id="CHEBI:57822"/>
        <dbReference type="ChEBI" id="CHEBI:61386"/>
        <dbReference type="ChEBI" id="CHEBI:83905"/>
        <dbReference type="ChEBI" id="CHEBI:456216"/>
        <dbReference type="EC" id="6.3.2.10"/>
    </reaction>
</comment>
<comment type="function">
    <text evidence="10 11">Involved in cell wall formation. Catalyzes the final step in the synthesis of UDP-N-acetylmuramoyl-pentapeptide, the precursor of murein.</text>
</comment>
<keyword evidence="6 10" id="KW-0133">Cell shape</keyword>
<keyword evidence="16" id="KW-1185">Reference proteome</keyword>
<dbReference type="InterPro" id="IPR036615">
    <property type="entry name" value="Mur_ligase_C_dom_sf"/>
</dbReference>
<dbReference type="InterPro" id="IPR000713">
    <property type="entry name" value="Mur_ligase_N"/>
</dbReference>
<dbReference type="EC" id="6.3.2.10" evidence="10 11"/>
<keyword evidence="1 10" id="KW-0963">Cytoplasm</keyword>
<evidence type="ECO:0000259" key="12">
    <source>
        <dbReference type="Pfam" id="PF01225"/>
    </source>
</evidence>
<evidence type="ECO:0000256" key="7">
    <source>
        <dbReference type="ARBA" id="ARBA00022984"/>
    </source>
</evidence>
<sequence length="449" mass="50652">MSFFLSEIGRLLSVPVENFKEDMLIESFSINSKDIGKNAMFIPLKGSKIDAHDFIDEAIDNGAICFLTQKDIKPKKSCPYLKVADTLKAMQDLAKAYREKKKDITVVGITGSVGKTTTKEYIYSVLSTTYETYKNQGNYNNHIGLPYSILNIPDKTKIAVLEMGMSNFGEISFLSKIAKPNIGIITNIGVAHIENLKTRYNIFLAKSEIQDGMPDDGILIINNDNDILHLHKRELKRRVITIGIENDSDFRAMDIQKVDNGFFFVVDNYKYFIESFNFHDIYNSLFAIAVGRILGIEKEAIEKGILKKGGLKRRFEVIKKDGVTVVDDTYNASTHSMISAIDSICNFKGKKILVLGDMLELGSFSEQEHRKVGSYIVSKPVDVVICTGKDAFYIFDEIRKSGKIKSYFVSKEECLDILHKELEKESVVLFKASRGVKLDELVDNFLRGL</sequence>
<dbReference type="Pfam" id="PF02875">
    <property type="entry name" value="Mur_ligase_C"/>
    <property type="match status" value="1"/>
</dbReference>
<dbReference type="RefSeq" id="WP_045165649.1">
    <property type="nucleotide sequence ID" value="NZ_CP113864.1"/>
</dbReference>
<feature type="domain" description="Mur ligase C-terminal" evidence="13">
    <location>
        <begin position="313"/>
        <end position="434"/>
    </location>
</feature>
<evidence type="ECO:0000256" key="4">
    <source>
        <dbReference type="ARBA" id="ARBA00022741"/>
    </source>
</evidence>
<dbReference type="SUPFAM" id="SSF53244">
    <property type="entry name" value="MurD-like peptide ligases, peptide-binding domain"/>
    <property type="match status" value="1"/>
</dbReference>
<dbReference type="SUPFAM" id="SSF63418">
    <property type="entry name" value="MurE/MurF N-terminal domain"/>
    <property type="match status" value="1"/>
</dbReference>
<dbReference type="HAMAP" id="MF_02019">
    <property type="entry name" value="MurF"/>
    <property type="match status" value="1"/>
</dbReference>
<keyword evidence="8 10" id="KW-0131">Cell cycle</keyword>
<dbReference type="InterPro" id="IPR004101">
    <property type="entry name" value="Mur_ligase_C"/>
</dbReference>
<keyword evidence="7 10" id="KW-0573">Peptidoglycan synthesis</keyword>
<dbReference type="Pfam" id="PF08245">
    <property type="entry name" value="Mur_ligase_M"/>
    <property type="match status" value="1"/>
</dbReference>
<name>A0ABY7BHP9_9FIRM</name>
<evidence type="ECO:0000256" key="2">
    <source>
        <dbReference type="ARBA" id="ARBA00022598"/>
    </source>
</evidence>
<evidence type="ECO:0000256" key="8">
    <source>
        <dbReference type="ARBA" id="ARBA00023306"/>
    </source>
</evidence>
<dbReference type="Gene3D" id="3.40.1190.10">
    <property type="entry name" value="Mur-like, catalytic domain"/>
    <property type="match status" value="1"/>
</dbReference>
<evidence type="ECO:0000259" key="13">
    <source>
        <dbReference type="Pfam" id="PF02875"/>
    </source>
</evidence>
<dbReference type="InterPro" id="IPR005863">
    <property type="entry name" value="UDP-N-AcMur_synth"/>
</dbReference>
<dbReference type="InterPro" id="IPR035911">
    <property type="entry name" value="MurE/MurF_N"/>
</dbReference>
<feature type="domain" description="Mur ligase N-terminal catalytic" evidence="12">
    <location>
        <begin position="26"/>
        <end position="97"/>
    </location>
</feature>
<evidence type="ECO:0000259" key="14">
    <source>
        <dbReference type="Pfam" id="PF08245"/>
    </source>
</evidence>
<evidence type="ECO:0000256" key="9">
    <source>
        <dbReference type="ARBA" id="ARBA00023316"/>
    </source>
</evidence>
<dbReference type="InterPro" id="IPR051046">
    <property type="entry name" value="MurCDEF_CellWall_CoF430Synth"/>
</dbReference>
<dbReference type="InterPro" id="IPR013221">
    <property type="entry name" value="Mur_ligase_cen"/>
</dbReference>
<evidence type="ECO:0000313" key="16">
    <source>
        <dbReference type="Proteomes" id="UP001164745"/>
    </source>
</evidence>
<reference evidence="15" key="1">
    <citation type="submission" date="2022-12" db="EMBL/GenBank/DDBJ databases">
        <authorList>
            <person name="Bing R.G."/>
            <person name="Willard D.J."/>
            <person name="Manesh M.J.H."/>
            <person name="Laemthong T."/>
            <person name="Crosby J.R."/>
            <person name="Kelly R.M."/>
        </authorList>
    </citation>
    <scope>NUCLEOTIDE SEQUENCE</scope>
    <source>
        <strain evidence="15">DSM 8991</strain>
    </source>
</reference>
<organism evidence="15 16">
    <name type="scientific">Caldicellulosiruptor naganoensis</name>
    <dbReference type="NCBI Taxonomy" id="29324"/>
    <lineage>
        <taxon>Bacteria</taxon>
        <taxon>Bacillati</taxon>
        <taxon>Bacillota</taxon>
        <taxon>Bacillota incertae sedis</taxon>
        <taxon>Caldicellulosiruptorales</taxon>
        <taxon>Caldicellulosiruptoraceae</taxon>
        <taxon>Caldicellulosiruptor</taxon>
    </lineage>
</organism>
<keyword evidence="4 10" id="KW-0547">Nucleotide-binding</keyword>
<comment type="subcellular location">
    <subcellularLocation>
        <location evidence="10 11">Cytoplasm</location>
    </subcellularLocation>
</comment>
<protein>
    <recommendedName>
        <fullName evidence="10 11">UDP-N-acetylmuramoyl-tripeptide--D-alanyl-D-alanine ligase</fullName>
        <ecNumber evidence="10 11">6.3.2.10</ecNumber>
    </recommendedName>
    <alternativeName>
        <fullName evidence="10">D-alanyl-D-alanine-adding enzyme</fullName>
    </alternativeName>
</protein>